<feature type="domain" description="NYN" evidence="1">
    <location>
        <begin position="108"/>
        <end position="169"/>
    </location>
</feature>
<gene>
    <name evidence="2" type="ORF">C1I63_04265</name>
</gene>
<dbReference type="EMBL" id="PZPL01000001">
    <property type="protein sequence ID" value="PTL72132.1"/>
    <property type="molecule type" value="Genomic_DNA"/>
</dbReference>
<evidence type="ECO:0000313" key="3">
    <source>
        <dbReference type="Proteomes" id="UP000241085"/>
    </source>
</evidence>
<dbReference type="Pfam" id="PF01936">
    <property type="entry name" value="NYN"/>
    <property type="match status" value="1"/>
</dbReference>
<comment type="caution">
    <text evidence="2">The sequence shown here is derived from an EMBL/GenBank/DDBJ whole genome shotgun (WGS) entry which is preliminary data.</text>
</comment>
<dbReference type="AlphaFoldDB" id="A0A2T4URH0"/>
<dbReference type="Proteomes" id="UP000241085">
    <property type="component" value="Unassembled WGS sequence"/>
</dbReference>
<evidence type="ECO:0000259" key="1">
    <source>
        <dbReference type="Pfam" id="PF01936"/>
    </source>
</evidence>
<dbReference type="Gene3D" id="3.40.50.1010">
    <property type="entry name" value="5'-nuclease"/>
    <property type="match status" value="1"/>
</dbReference>
<sequence>MRARRTVIVYFDGFALYKALLQQRYPQYKWLDLAALAKRLFPHREVVGVKYFTAPLKPLTNDPGIGQRQQVYWRALRTTEVEIIEGIFTFTKQYLPESPERLDQSGRVVTVRVKRPEEKGTDVALASHLLVDAFEQRADSFAIVTNDSDLVPPSRMLSERGYSVALVSVVGPRYNKAFEGIGLNGVRQIRRGTLAASQLPLLVVDSEGRRIRRPLRWS</sequence>
<keyword evidence="3" id="KW-1185">Reference proteome</keyword>
<proteinExistence type="predicted"/>
<accession>A0A2T4URH0</accession>
<dbReference type="InterPro" id="IPR021139">
    <property type="entry name" value="NYN"/>
</dbReference>
<dbReference type="RefSeq" id="WP_107573899.1">
    <property type="nucleotide sequence ID" value="NZ_PZPL01000001.1"/>
</dbReference>
<protein>
    <recommendedName>
        <fullName evidence="1">NYN domain-containing protein</fullName>
    </recommendedName>
</protein>
<reference evidence="2 3" key="1">
    <citation type="submission" date="2018-03" db="EMBL/GenBank/DDBJ databases">
        <title>Bacteriophage NCPPB3778 and a type I-E CRISPR drive the evolution of the US Biological Select Agent, Rathayibacter toxicus.</title>
        <authorList>
            <person name="Davis E.W.II."/>
            <person name="Tabima J.F."/>
            <person name="Weisberg A.J."/>
            <person name="Dantas Lopes L."/>
            <person name="Wiseman M.S."/>
            <person name="Wiseman M.S."/>
            <person name="Pupko T."/>
            <person name="Belcher M.S."/>
            <person name="Sechler A.J."/>
            <person name="Tancos M.A."/>
            <person name="Schroeder B.K."/>
            <person name="Murray T.D."/>
            <person name="Luster D.G."/>
            <person name="Schneider W.L."/>
            <person name="Rogers E."/>
            <person name="Andreote F.D."/>
            <person name="Grunwald N.J."/>
            <person name="Putnam M.L."/>
            <person name="Chang J.H."/>
        </authorList>
    </citation>
    <scope>NUCLEOTIDE SEQUENCE [LARGE SCALE GENOMIC DNA]</scope>
    <source>
        <strain evidence="2 3">DSM 15933</strain>
    </source>
</reference>
<name>A0A2T4URH0_9MICO</name>
<dbReference type="CDD" id="cd18722">
    <property type="entry name" value="PIN_NicB-like"/>
    <property type="match status" value="1"/>
</dbReference>
<evidence type="ECO:0000313" key="2">
    <source>
        <dbReference type="EMBL" id="PTL72132.1"/>
    </source>
</evidence>
<organism evidence="2 3">
    <name type="scientific">Rathayibacter caricis DSM 15933</name>
    <dbReference type="NCBI Taxonomy" id="1328867"/>
    <lineage>
        <taxon>Bacteria</taxon>
        <taxon>Bacillati</taxon>
        <taxon>Actinomycetota</taxon>
        <taxon>Actinomycetes</taxon>
        <taxon>Micrococcales</taxon>
        <taxon>Microbacteriaceae</taxon>
        <taxon>Rathayibacter</taxon>
    </lineage>
</organism>
<dbReference type="GO" id="GO:0004540">
    <property type="term" value="F:RNA nuclease activity"/>
    <property type="evidence" value="ECO:0007669"/>
    <property type="project" value="InterPro"/>
</dbReference>